<dbReference type="SUPFAM" id="SSF49599">
    <property type="entry name" value="TRAF domain-like"/>
    <property type="match status" value="1"/>
</dbReference>
<dbReference type="SMART" id="SM00225">
    <property type="entry name" value="BTB"/>
    <property type="match status" value="1"/>
</dbReference>
<evidence type="ECO:0008006" key="5">
    <source>
        <dbReference type="Google" id="ProtNLM"/>
    </source>
</evidence>
<dbReference type="Gene3D" id="1.25.40.420">
    <property type="match status" value="1"/>
</dbReference>
<dbReference type="AlphaFoldDB" id="A0A9N9MNS6"/>
<dbReference type="Gene3D" id="3.30.710.10">
    <property type="entry name" value="Potassium Channel Kv1.1, Chain A"/>
    <property type="match status" value="1"/>
</dbReference>
<organism evidence="3 4">
    <name type="scientific">Ceutorhynchus assimilis</name>
    <name type="common">cabbage seed weevil</name>
    <dbReference type="NCBI Taxonomy" id="467358"/>
    <lineage>
        <taxon>Eukaryota</taxon>
        <taxon>Metazoa</taxon>
        <taxon>Ecdysozoa</taxon>
        <taxon>Arthropoda</taxon>
        <taxon>Hexapoda</taxon>
        <taxon>Insecta</taxon>
        <taxon>Pterygota</taxon>
        <taxon>Neoptera</taxon>
        <taxon>Endopterygota</taxon>
        <taxon>Coleoptera</taxon>
        <taxon>Polyphaga</taxon>
        <taxon>Cucujiformia</taxon>
        <taxon>Curculionidae</taxon>
        <taxon>Ceutorhynchinae</taxon>
        <taxon>Ceutorhynchus</taxon>
    </lineage>
</organism>
<dbReference type="InterPro" id="IPR000210">
    <property type="entry name" value="BTB/POZ_dom"/>
</dbReference>
<evidence type="ECO:0000259" key="2">
    <source>
        <dbReference type="PROSITE" id="PS50144"/>
    </source>
</evidence>
<dbReference type="PANTHER" id="PTHR24413">
    <property type="entry name" value="SPECKLE-TYPE POZ PROTEIN"/>
    <property type="match status" value="1"/>
</dbReference>
<dbReference type="OrthoDB" id="6359816at2759"/>
<evidence type="ECO:0000313" key="3">
    <source>
        <dbReference type="EMBL" id="CAG9767497.1"/>
    </source>
</evidence>
<dbReference type="Proteomes" id="UP001152799">
    <property type="component" value="Chromosome 4"/>
</dbReference>
<reference evidence="3" key="1">
    <citation type="submission" date="2022-01" db="EMBL/GenBank/DDBJ databases">
        <authorList>
            <person name="King R."/>
        </authorList>
    </citation>
    <scope>NUCLEOTIDE SEQUENCE</scope>
</reference>
<feature type="domain" description="MATH" evidence="2">
    <location>
        <begin position="1"/>
        <end position="100"/>
    </location>
</feature>
<dbReference type="FunFam" id="3.30.710.10:FF:000159">
    <property type="entry name" value="Speckle-type POZ protein B"/>
    <property type="match status" value="1"/>
</dbReference>
<feature type="domain" description="BTB" evidence="1">
    <location>
        <begin position="142"/>
        <end position="209"/>
    </location>
</feature>
<dbReference type="InterPro" id="IPR002083">
    <property type="entry name" value="MATH/TRAF_dom"/>
</dbReference>
<dbReference type="GO" id="GO:0030163">
    <property type="term" value="P:protein catabolic process"/>
    <property type="evidence" value="ECO:0007669"/>
    <property type="project" value="UniProtKB-ARBA"/>
</dbReference>
<evidence type="ECO:0000313" key="4">
    <source>
        <dbReference type="Proteomes" id="UP001152799"/>
    </source>
</evidence>
<dbReference type="SUPFAM" id="SSF54695">
    <property type="entry name" value="POZ domain"/>
    <property type="match status" value="1"/>
</dbReference>
<dbReference type="InterPro" id="IPR008974">
    <property type="entry name" value="TRAF-like"/>
</dbReference>
<protein>
    <recommendedName>
        <fullName evidence="5">Speckle-type POZ protein</fullName>
    </recommendedName>
</protein>
<name>A0A9N9MNS6_9CUCU</name>
<dbReference type="InterPro" id="IPR011333">
    <property type="entry name" value="SKP1/BTB/POZ_sf"/>
</dbReference>
<dbReference type="Gene3D" id="2.60.210.10">
    <property type="entry name" value="Apoptosis, Tumor Necrosis Factor Receptor Associated Protein 2, Chain A"/>
    <property type="match status" value="1"/>
</dbReference>
<proteinExistence type="predicted"/>
<gene>
    <name evidence="3" type="ORF">CEUTPL_LOCUS8060</name>
</gene>
<evidence type="ECO:0000259" key="1">
    <source>
        <dbReference type="PROSITE" id="PS50097"/>
    </source>
</evidence>
<dbReference type="PROSITE" id="PS50144">
    <property type="entry name" value="MATH"/>
    <property type="match status" value="1"/>
</dbReference>
<accession>A0A9N9MNS6</accession>
<dbReference type="PROSITE" id="PS50097">
    <property type="entry name" value="BTB"/>
    <property type="match status" value="1"/>
</dbReference>
<dbReference type="Pfam" id="PF22486">
    <property type="entry name" value="MATH_2"/>
    <property type="match status" value="1"/>
</dbReference>
<keyword evidence="4" id="KW-1185">Reference proteome</keyword>
<dbReference type="Pfam" id="PF00651">
    <property type="entry name" value="BTB"/>
    <property type="match status" value="1"/>
</dbReference>
<sequence length="304" mass="35283">MDEKWCIRIYPGGVNAASKNYISLYLMLLSSKQTHVNASLQFHLINSNDEKCITTNFEQSQILFVPGIEWGFKRFTKRSNLFNNSLGLLPNDVITISCDITYLHPDTSVNIVATPSNQIENNLIDSELSTDFGNLFENQKLTDVTFYVKGRKIKAHKFILTSQSEVFRAMFETEMQEKLTNKVKIVDIEYEVFEAMLHFMYTDELPNSSMVKELLVAADKYALYRLKALCEKEMFANITTENSTRVLVIADFYNCEQLKIQTLDFIISFAKFIIHTEGWRSLEETYPHLIVETYAEMVKRQIKY</sequence>
<dbReference type="EMBL" id="OU892280">
    <property type="protein sequence ID" value="CAG9767497.1"/>
    <property type="molecule type" value="Genomic_DNA"/>
</dbReference>